<evidence type="ECO:0000256" key="1">
    <source>
        <dbReference type="SAM" id="MobiDB-lite"/>
    </source>
</evidence>
<protein>
    <submittedName>
        <fullName evidence="2">Uncharacterized protein</fullName>
    </submittedName>
</protein>
<dbReference type="EMBL" id="CAJRAY010000024">
    <property type="protein sequence ID" value="CAG5081607.1"/>
    <property type="molecule type" value="Genomic_DNA"/>
</dbReference>
<comment type="caution">
    <text evidence="2">The sequence shown here is derived from an EMBL/GenBank/DDBJ whole genome shotgun (WGS) entry which is preliminary data.</text>
</comment>
<evidence type="ECO:0000313" key="2">
    <source>
        <dbReference type="EMBL" id="CAG5081607.1"/>
    </source>
</evidence>
<evidence type="ECO:0000313" key="3">
    <source>
        <dbReference type="Proteomes" id="UP000681526"/>
    </source>
</evidence>
<name>A0ABN7RN58_THEXY</name>
<accession>A0ABN7RN58</accession>
<feature type="region of interest" description="Disordered" evidence="1">
    <location>
        <begin position="53"/>
        <end position="98"/>
    </location>
</feature>
<reference evidence="2 3" key="1">
    <citation type="submission" date="2021-04" db="EMBL/GenBank/DDBJ databases">
        <authorList>
            <person name="Rakotoarivonina H."/>
        </authorList>
    </citation>
    <scope>NUCLEOTIDE SEQUENCE [LARGE SCALE GENOMIC DNA]</scope>
    <source>
        <strain evidence="2 3">XE</strain>
    </source>
</reference>
<keyword evidence="3" id="KW-1185">Reference proteome</keyword>
<feature type="compositionally biased region" description="Low complexity" evidence="1">
    <location>
        <begin position="80"/>
        <end position="98"/>
    </location>
</feature>
<sequence length="98" mass="10321">MNISGKISSARFRDIVLDSWRLGRMERDLRAADLVREIKRRLLAELQANAEAAASADCRPGGSGAEAAQTALDAPDRPAADPAAGEPAEQPAAGRRPG</sequence>
<dbReference type="Proteomes" id="UP000681526">
    <property type="component" value="Unassembled WGS sequence"/>
</dbReference>
<gene>
    <name evidence="2" type="primary">txxe 1024</name>
    <name evidence="2" type="ORF">TXXE_05225</name>
</gene>
<organism evidence="2 3">
    <name type="scientific">Thermobacillus xylanilyticus</name>
    <dbReference type="NCBI Taxonomy" id="76633"/>
    <lineage>
        <taxon>Bacteria</taxon>
        <taxon>Bacillati</taxon>
        <taxon>Bacillota</taxon>
        <taxon>Bacilli</taxon>
        <taxon>Bacillales</taxon>
        <taxon>Paenibacillaceae</taxon>
        <taxon>Thermobacillus</taxon>
    </lineage>
</organism>
<dbReference type="RefSeq" id="WP_213483743.1">
    <property type="nucleotide sequence ID" value="NZ_CAJRAY010000024.1"/>
</dbReference>
<proteinExistence type="predicted"/>